<organism evidence="2 3">
    <name type="scientific">Vibrio nigripulchritudo SOn1</name>
    <dbReference type="NCBI Taxonomy" id="1238450"/>
    <lineage>
        <taxon>Bacteria</taxon>
        <taxon>Pseudomonadati</taxon>
        <taxon>Pseudomonadota</taxon>
        <taxon>Gammaproteobacteria</taxon>
        <taxon>Vibrionales</taxon>
        <taxon>Vibrionaceae</taxon>
        <taxon>Vibrio</taxon>
    </lineage>
</organism>
<proteinExistence type="predicted"/>
<feature type="transmembrane region" description="Helical" evidence="1">
    <location>
        <begin position="153"/>
        <end position="172"/>
    </location>
</feature>
<comment type="caution">
    <text evidence="2">The sequence shown here is derived from an EMBL/GenBank/DDBJ whole genome shotgun (WGS) entry which is preliminary data.</text>
</comment>
<keyword evidence="1" id="KW-0472">Membrane</keyword>
<protein>
    <recommendedName>
        <fullName evidence="4">Paraquat-inducible protein A</fullName>
    </recommendedName>
</protein>
<evidence type="ECO:0008006" key="4">
    <source>
        <dbReference type="Google" id="ProtNLM"/>
    </source>
</evidence>
<evidence type="ECO:0000313" key="2">
    <source>
        <dbReference type="EMBL" id="CCO48416.1"/>
    </source>
</evidence>
<sequence length="216" mass="24660">MNCSICKGVFSEHELKTVEDSYMCKPCFSAQLERAFSPKGIRKMNSAESKQLTSKRNARISRVEYVFFMIIIWLLLPAFMQFILAEILTYKSIHSFFPQVVFDVLRDFQPLQLVKFEGRYIISYNILELWFIQIPASIIYADGRIKDIGWKPWSAFILGLPVLNFILCLKKGCMGKNEHGEPVEGTSLGKRIFVYSSPVSVPLILFGLVSGKNLIG</sequence>
<feature type="transmembrane region" description="Helical" evidence="1">
    <location>
        <begin position="65"/>
        <end position="84"/>
    </location>
</feature>
<dbReference type="AlphaFoldDB" id="A0AAV2VUQ1"/>
<keyword evidence="1" id="KW-1133">Transmembrane helix</keyword>
<keyword evidence="1" id="KW-0812">Transmembrane</keyword>
<gene>
    <name evidence="2" type="ORF">VIBNISOn1_520004</name>
</gene>
<accession>A0AAV2VUQ1</accession>
<dbReference type="EMBL" id="CAOF01000145">
    <property type="protein sequence ID" value="CCO48416.1"/>
    <property type="molecule type" value="Genomic_DNA"/>
</dbReference>
<reference evidence="2 3" key="1">
    <citation type="journal article" date="2013" name="ISME J.">
        <title>Comparative genomics of pathogenic lineages of Vibrio nigripulchritudo identifies virulence-associated traits.</title>
        <authorList>
            <person name="Goudenege D."/>
            <person name="Labreuche Y."/>
            <person name="Krin E."/>
            <person name="Ansquer D."/>
            <person name="Mangenot S."/>
            <person name="Calteau A."/>
            <person name="Medigue C."/>
            <person name="Mazel D."/>
            <person name="Polz M.F."/>
            <person name="Le Roux F."/>
        </authorList>
    </citation>
    <scope>NUCLEOTIDE SEQUENCE [LARGE SCALE GENOMIC DNA]</scope>
    <source>
        <strain evidence="2 3">SOn1</strain>
    </source>
</reference>
<dbReference type="Proteomes" id="UP000018211">
    <property type="component" value="Unassembled WGS sequence"/>
</dbReference>
<name>A0AAV2VUQ1_9VIBR</name>
<evidence type="ECO:0000313" key="3">
    <source>
        <dbReference type="Proteomes" id="UP000018211"/>
    </source>
</evidence>
<dbReference type="RefSeq" id="WP_022612900.1">
    <property type="nucleotide sequence ID" value="NZ_LK391965.1"/>
</dbReference>
<evidence type="ECO:0000256" key="1">
    <source>
        <dbReference type="SAM" id="Phobius"/>
    </source>
</evidence>